<proteinExistence type="predicted"/>
<feature type="non-terminal residue" evidence="1">
    <location>
        <position position="1"/>
    </location>
</feature>
<dbReference type="EMBL" id="JXTB01000034">
    <property type="protein sequence ID" value="PON73366.1"/>
    <property type="molecule type" value="Genomic_DNA"/>
</dbReference>
<comment type="caution">
    <text evidence="1">The sequence shown here is derived from an EMBL/GenBank/DDBJ whole genome shotgun (WGS) entry which is preliminary data.</text>
</comment>
<sequence length="63" mass="6411">VLNPGPVEPVDSMEKAKTGIGRGKLAEKAYLGGIGSTGPSSIIVTKLTTSWANITRSIVGAQS</sequence>
<organism evidence="1 2">
    <name type="scientific">Parasponia andersonii</name>
    <name type="common">Sponia andersonii</name>
    <dbReference type="NCBI Taxonomy" id="3476"/>
    <lineage>
        <taxon>Eukaryota</taxon>
        <taxon>Viridiplantae</taxon>
        <taxon>Streptophyta</taxon>
        <taxon>Embryophyta</taxon>
        <taxon>Tracheophyta</taxon>
        <taxon>Spermatophyta</taxon>
        <taxon>Magnoliopsida</taxon>
        <taxon>eudicotyledons</taxon>
        <taxon>Gunneridae</taxon>
        <taxon>Pentapetalae</taxon>
        <taxon>rosids</taxon>
        <taxon>fabids</taxon>
        <taxon>Rosales</taxon>
        <taxon>Cannabaceae</taxon>
        <taxon>Parasponia</taxon>
    </lineage>
</organism>
<dbReference type="Proteomes" id="UP000237105">
    <property type="component" value="Unassembled WGS sequence"/>
</dbReference>
<accession>A0A2P5DJB2</accession>
<dbReference type="AlphaFoldDB" id="A0A2P5DJB2"/>
<name>A0A2P5DJB2_PARAD</name>
<protein>
    <submittedName>
        <fullName evidence="1">Uncharacterized protein</fullName>
    </submittedName>
</protein>
<gene>
    <name evidence="1" type="ORF">PanWU01x14_058700</name>
</gene>
<keyword evidence="2" id="KW-1185">Reference proteome</keyword>
<reference evidence="2" key="1">
    <citation type="submission" date="2016-06" db="EMBL/GenBank/DDBJ databases">
        <title>Parallel loss of symbiosis genes in relatives of nitrogen-fixing non-legume Parasponia.</title>
        <authorList>
            <person name="Van Velzen R."/>
            <person name="Holmer R."/>
            <person name="Bu F."/>
            <person name="Rutten L."/>
            <person name="Van Zeijl A."/>
            <person name="Liu W."/>
            <person name="Santuari L."/>
            <person name="Cao Q."/>
            <person name="Sharma T."/>
            <person name="Shen D."/>
            <person name="Roswanjaya Y."/>
            <person name="Wardhani T."/>
            <person name="Kalhor M.S."/>
            <person name="Jansen J."/>
            <person name="Van den Hoogen J."/>
            <person name="Gungor B."/>
            <person name="Hartog M."/>
            <person name="Hontelez J."/>
            <person name="Verver J."/>
            <person name="Yang W.-C."/>
            <person name="Schijlen E."/>
            <person name="Repin R."/>
            <person name="Schilthuizen M."/>
            <person name="Schranz E."/>
            <person name="Heidstra R."/>
            <person name="Miyata K."/>
            <person name="Fedorova E."/>
            <person name="Kohlen W."/>
            <person name="Bisseling T."/>
            <person name="Smit S."/>
            <person name="Geurts R."/>
        </authorList>
    </citation>
    <scope>NUCLEOTIDE SEQUENCE [LARGE SCALE GENOMIC DNA]</scope>
    <source>
        <strain evidence="2">cv. WU1-14</strain>
    </source>
</reference>
<evidence type="ECO:0000313" key="1">
    <source>
        <dbReference type="EMBL" id="PON73366.1"/>
    </source>
</evidence>
<evidence type="ECO:0000313" key="2">
    <source>
        <dbReference type="Proteomes" id="UP000237105"/>
    </source>
</evidence>